<dbReference type="OrthoDB" id="9783347at2"/>
<dbReference type="Gene3D" id="2.30.110.10">
    <property type="entry name" value="Electron Transport, Fmn-binding Protein, Chain A"/>
    <property type="match status" value="1"/>
</dbReference>
<protein>
    <submittedName>
        <fullName evidence="6">Flavin reductase family protein</fullName>
    </submittedName>
</protein>
<evidence type="ECO:0000256" key="3">
    <source>
        <dbReference type="ARBA" id="ARBA00022643"/>
    </source>
</evidence>
<evidence type="ECO:0000259" key="5">
    <source>
        <dbReference type="SMART" id="SM00903"/>
    </source>
</evidence>
<evidence type="ECO:0000256" key="1">
    <source>
        <dbReference type="ARBA" id="ARBA00001917"/>
    </source>
</evidence>
<dbReference type="GO" id="GO:0016646">
    <property type="term" value="F:oxidoreductase activity, acting on the CH-NH group of donors, NAD or NADP as acceptor"/>
    <property type="evidence" value="ECO:0007669"/>
    <property type="project" value="UniProtKB-ARBA"/>
</dbReference>
<dbReference type="SMART" id="SM00903">
    <property type="entry name" value="Flavin_Reduct"/>
    <property type="match status" value="1"/>
</dbReference>
<dbReference type="RefSeq" id="WP_127744657.1">
    <property type="nucleotide sequence ID" value="NZ_SACN01000001.1"/>
</dbReference>
<name>A0A437M7E6_9SPHN</name>
<dbReference type="SUPFAM" id="SSF50475">
    <property type="entry name" value="FMN-binding split barrel"/>
    <property type="match status" value="1"/>
</dbReference>
<accession>A0A437M7E6</accession>
<comment type="cofactor">
    <cofactor evidence="1">
        <name>FMN</name>
        <dbReference type="ChEBI" id="CHEBI:58210"/>
    </cofactor>
</comment>
<dbReference type="PANTHER" id="PTHR33798:SF5">
    <property type="entry name" value="FLAVIN REDUCTASE LIKE DOMAIN-CONTAINING PROTEIN"/>
    <property type="match status" value="1"/>
</dbReference>
<dbReference type="EMBL" id="SACN01000001">
    <property type="protein sequence ID" value="RVT93533.1"/>
    <property type="molecule type" value="Genomic_DNA"/>
</dbReference>
<evidence type="ECO:0000256" key="2">
    <source>
        <dbReference type="ARBA" id="ARBA00022630"/>
    </source>
</evidence>
<dbReference type="GO" id="GO:0010181">
    <property type="term" value="F:FMN binding"/>
    <property type="evidence" value="ECO:0007669"/>
    <property type="project" value="InterPro"/>
</dbReference>
<dbReference type="InterPro" id="IPR012349">
    <property type="entry name" value="Split_barrel_FMN-bd"/>
</dbReference>
<dbReference type="PANTHER" id="PTHR33798">
    <property type="entry name" value="FLAVOPROTEIN OXYGENASE"/>
    <property type="match status" value="1"/>
</dbReference>
<dbReference type="Pfam" id="PF01613">
    <property type="entry name" value="Flavin_Reduct"/>
    <property type="match status" value="1"/>
</dbReference>
<comment type="similarity">
    <text evidence="4">Belongs to the flavoredoxin family.</text>
</comment>
<evidence type="ECO:0000256" key="4">
    <source>
        <dbReference type="ARBA" id="ARBA00038054"/>
    </source>
</evidence>
<sequence length="208" mass="22997">MQFDFEHLSRSERYKLMASVITPRPIAWVTTLNPAGMLNAAPFSFFNMFGDDPPIVALGIMQRAGGQLKDTAANIRSGKAFVVNIAGEAQAVAMNDTSIDAPEGTDEAALFNVEVLPSERVAPPRIASVPASFECRLQQIVEVSETQSIVIGEVVYGHVRDEFIVDADKMRLNVDAMRLIGRMHGPGYYARTTDLFDLRRPVWPLDRD</sequence>
<dbReference type="Proteomes" id="UP000282971">
    <property type="component" value="Unassembled WGS sequence"/>
</dbReference>
<feature type="domain" description="Flavin reductase like" evidence="5">
    <location>
        <begin position="19"/>
        <end position="165"/>
    </location>
</feature>
<comment type="caution">
    <text evidence="6">The sequence shown here is derived from an EMBL/GenBank/DDBJ whole genome shotgun (WGS) entry which is preliminary data.</text>
</comment>
<organism evidence="6 7">
    <name type="scientific">Sphingomonas crocodyli</name>
    <dbReference type="NCBI Taxonomy" id="1979270"/>
    <lineage>
        <taxon>Bacteria</taxon>
        <taxon>Pseudomonadati</taxon>
        <taxon>Pseudomonadota</taxon>
        <taxon>Alphaproteobacteria</taxon>
        <taxon>Sphingomonadales</taxon>
        <taxon>Sphingomonadaceae</taxon>
        <taxon>Sphingomonas</taxon>
    </lineage>
</organism>
<dbReference type="InterPro" id="IPR002563">
    <property type="entry name" value="Flavin_Rdtase-like_dom"/>
</dbReference>
<keyword evidence="2" id="KW-0285">Flavoprotein</keyword>
<keyword evidence="7" id="KW-1185">Reference proteome</keyword>
<gene>
    <name evidence="6" type="ORF">EOD43_06590</name>
</gene>
<evidence type="ECO:0000313" key="6">
    <source>
        <dbReference type="EMBL" id="RVT93533.1"/>
    </source>
</evidence>
<reference evidence="6 7" key="1">
    <citation type="submission" date="2019-01" db="EMBL/GenBank/DDBJ databases">
        <authorList>
            <person name="Chen W.-M."/>
        </authorList>
    </citation>
    <scope>NUCLEOTIDE SEQUENCE [LARGE SCALE GENOMIC DNA]</scope>
    <source>
        <strain evidence="6 7">CCP-7</strain>
    </source>
</reference>
<evidence type="ECO:0000313" key="7">
    <source>
        <dbReference type="Proteomes" id="UP000282971"/>
    </source>
</evidence>
<keyword evidence="3" id="KW-0288">FMN</keyword>
<proteinExistence type="inferred from homology"/>
<dbReference type="AlphaFoldDB" id="A0A437M7E6"/>